<dbReference type="InterPro" id="IPR050108">
    <property type="entry name" value="CDK"/>
</dbReference>
<proteinExistence type="predicted"/>
<dbReference type="EMBL" id="JADCUA010000009">
    <property type="protein sequence ID" value="KAH9837377.1"/>
    <property type="molecule type" value="Genomic_DNA"/>
</dbReference>
<evidence type="ECO:0000313" key="4">
    <source>
        <dbReference type="EMBL" id="KAH9837377.1"/>
    </source>
</evidence>
<dbReference type="RefSeq" id="XP_047779546.1">
    <property type="nucleotide sequence ID" value="XM_047927428.1"/>
</dbReference>
<dbReference type="InterPro" id="IPR011009">
    <property type="entry name" value="Kinase-like_dom_sf"/>
</dbReference>
<dbReference type="SMART" id="SM00220">
    <property type="entry name" value="S_TKc"/>
    <property type="match status" value="1"/>
</dbReference>
<dbReference type="PANTHER" id="PTHR24056">
    <property type="entry name" value="CELL DIVISION PROTEIN KINASE"/>
    <property type="match status" value="1"/>
</dbReference>
<reference evidence="4 5" key="1">
    <citation type="journal article" date="2021" name="Environ. Microbiol.">
        <title>Gene family expansions and transcriptome signatures uncover fungal adaptations to wood decay.</title>
        <authorList>
            <person name="Hage H."/>
            <person name="Miyauchi S."/>
            <person name="Viragh M."/>
            <person name="Drula E."/>
            <person name="Min B."/>
            <person name="Chaduli D."/>
            <person name="Navarro D."/>
            <person name="Favel A."/>
            <person name="Norest M."/>
            <person name="Lesage-Meessen L."/>
            <person name="Balint B."/>
            <person name="Merenyi Z."/>
            <person name="de Eugenio L."/>
            <person name="Morin E."/>
            <person name="Martinez A.T."/>
            <person name="Baldrian P."/>
            <person name="Stursova M."/>
            <person name="Martinez M.J."/>
            <person name="Novotny C."/>
            <person name="Magnuson J.K."/>
            <person name="Spatafora J.W."/>
            <person name="Maurice S."/>
            <person name="Pangilinan J."/>
            <person name="Andreopoulos W."/>
            <person name="LaButti K."/>
            <person name="Hundley H."/>
            <person name="Na H."/>
            <person name="Kuo A."/>
            <person name="Barry K."/>
            <person name="Lipzen A."/>
            <person name="Henrissat B."/>
            <person name="Riley R."/>
            <person name="Ahrendt S."/>
            <person name="Nagy L.G."/>
            <person name="Grigoriev I.V."/>
            <person name="Martin F."/>
            <person name="Rosso M.N."/>
        </authorList>
    </citation>
    <scope>NUCLEOTIDE SEQUENCE [LARGE SCALE GENOMIC DNA]</scope>
    <source>
        <strain evidence="4 5">CIRM-BRFM 1785</strain>
    </source>
</reference>
<dbReference type="Proteomes" id="UP000814176">
    <property type="component" value="Unassembled WGS sequence"/>
</dbReference>
<dbReference type="InterPro" id="IPR000719">
    <property type="entry name" value="Prot_kinase_dom"/>
</dbReference>
<organism evidence="4 5">
    <name type="scientific">Rhodofomes roseus</name>
    <dbReference type="NCBI Taxonomy" id="34475"/>
    <lineage>
        <taxon>Eukaryota</taxon>
        <taxon>Fungi</taxon>
        <taxon>Dikarya</taxon>
        <taxon>Basidiomycota</taxon>
        <taxon>Agaricomycotina</taxon>
        <taxon>Agaricomycetes</taxon>
        <taxon>Polyporales</taxon>
        <taxon>Rhodofomes</taxon>
    </lineage>
</organism>
<accession>A0ABQ8KHQ4</accession>
<dbReference type="SUPFAM" id="SSF56112">
    <property type="entry name" value="Protein kinase-like (PK-like)"/>
    <property type="match status" value="1"/>
</dbReference>
<dbReference type="GeneID" id="72008160"/>
<sequence length="417" mass="46937">MSSIKEPFSLDQVFNPASLETVEESPVAYVTKACYRADPAREAIAIKSASTQPHFSKKPHDIAKELRILRKLSHVNIINVLGHGFDETTSSLHFWMPFIPYKLRDLLDAPSFSPHPLPGAHRQEHNGRSFAVLARSLAYQIIHAVKYLHEQHIAHRDIKPGNALINEGGVVKIIDFGIALADPAVHGNMDDLWPEPPNEMCFDVATGSYRAPELLFGASSYDPYATDLWSLGTACAEFFTPLRLQSHYDDEEDFEYDSDEERQKRSFVIPTSLELSDPDAEWRRNPLFDVSRGSIGLAWSIFKARGTPTDTIWPDFNLLPDANKISFQVAQKQDLRVLLPNLPASTKRDGRTTTDCVDLIEQFLTYQPSRRLSAANALRHPWFTEATPLLVPVGYAVASRDRDSIRHTHPDTAEKIV</sequence>
<evidence type="ECO:0000313" key="5">
    <source>
        <dbReference type="Proteomes" id="UP000814176"/>
    </source>
</evidence>
<dbReference type="Gene3D" id="3.30.200.20">
    <property type="entry name" value="Phosphorylase Kinase, domain 1"/>
    <property type="match status" value="1"/>
</dbReference>
<keyword evidence="2" id="KW-0067">ATP-binding</keyword>
<gene>
    <name evidence="4" type="ORF">C8Q71DRAFT_857678</name>
</gene>
<dbReference type="Gene3D" id="1.10.510.10">
    <property type="entry name" value="Transferase(Phosphotransferase) domain 1"/>
    <property type="match status" value="1"/>
</dbReference>
<feature type="domain" description="Protein kinase" evidence="3">
    <location>
        <begin position="16"/>
        <end position="383"/>
    </location>
</feature>
<comment type="caution">
    <text evidence="4">The sequence shown here is derived from an EMBL/GenBank/DDBJ whole genome shotgun (WGS) entry which is preliminary data.</text>
</comment>
<name>A0ABQ8KHQ4_9APHY</name>
<evidence type="ECO:0000256" key="1">
    <source>
        <dbReference type="ARBA" id="ARBA00022741"/>
    </source>
</evidence>
<dbReference type="PROSITE" id="PS50011">
    <property type="entry name" value="PROTEIN_KINASE_DOM"/>
    <property type="match status" value="1"/>
</dbReference>
<dbReference type="Pfam" id="PF00069">
    <property type="entry name" value="Pkinase"/>
    <property type="match status" value="1"/>
</dbReference>
<evidence type="ECO:0000256" key="2">
    <source>
        <dbReference type="ARBA" id="ARBA00022840"/>
    </source>
</evidence>
<evidence type="ECO:0000259" key="3">
    <source>
        <dbReference type="PROSITE" id="PS50011"/>
    </source>
</evidence>
<protein>
    <submittedName>
        <fullName evidence="4">Kinase-like protein</fullName>
    </submittedName>
</protein>
<keyword evidence="1" id="KW-0547">Nucleotide-binding</keyword>
<keyword evidence="5" id="KW-1185">Reference proteome</keyword>